<reference evidence="1" key="1">
    <citation type="submission" date="2014-11" db="EMBL/GenBank/DDBJ databases">
        <authorList>
            <person name="Amaro Gonzalez C."/>
        </authorList>
    </citation>
    <scope>NUCLEOTIDE SEQUENCE</scope>
</reference>
<dbReference type="EMBL" id="GBXM01018299">
    <property type="protein sequence ID" value="JAH90278.1"/>
    <property type="molecule type" value="Transcribed_RNA"/>
</dbReference>
<proteinExistence type="predicted"/>
<protein>
    <submittedName>
        <fullName evidence="1">Uncharacterized protein</fullName>
    </submittedName>
</protein>
<organism evidence="1">
    <name type="scientific">Anguilla anguilla</name>
    <name type="common">European freshwater eel</name>
    <name type="synonym">Muraena anguilla</name>
    <dbReference type="NCBI Taxonomy" id="7936"/>
    <lineage>
        <taxon>Eukaryota</taxon>
        <taxon>Metazoa</taxon>
        <taxon>Chordata</taxon>
        <taxon>Craniata</taxon>
        <taxon>Vertebrata</taxon>
        <taxon>Euteleostomi</taxon>
        <taxon>Actinopterygii</taxon>
        <taxon>Neopterygii</taxon>
        <taxon>Teleostei</taxon>
        <taxon>Anguilliformes</taxon>
        <taxon>Anguillidae</taxon>
        <taxon>Anguilla</taxon>
    </lineage>
</organism>
<evidence type="ECO:0000313" key="1">
    <source>
        <dbReference type="EMBL" id="JAH90278.1"/>
    </source>
</evidence>
<dbReference type="AlphaFoldDB" id="A0A0E9WLE7"/>
<name>A0A0E9WLE7_ANGAN</name>
<sequence>MSLSYITHENVFIITHNISTLPRVYINRRSFHSQWKKLFDTA</sequence>
<accession>A0A0E9WLE7</accession>
<reference evidence="1" key="2">
    <citation type="journal article" date="2015" name="Fish Shellfish Immunol.">
        <title>Early steps in the European eel (Anguilla anguilla)-Vibrio vulnificus interaction in the gills: Role of the RtxA13 toxin.</title>
        <authorList>
            <person name="Callol A."/>
            <person name="Pajuelo D."/>
            <person name="Ebbesson L."/>
            <person name="Teles M."/>
            <person name="MacKenzie S."/>
            <person name="Amaro C."/>
        </authorList>
    </citation>
    <scope>NUCLEOTIDE SEQUENCE</scope>
</reference>